<reference evidence="1" key="1">
    <citation type="submission" date="2018-06" db="EMBL/GenBank/DDBJ databases">
        <authorList>
            <person name="Zhirakovskaya E."/>
        </authorList>
    </citation>
    <scope>NUCLEOTIDE SEQUENCE</scope>
</reference>
<dbReference type="AlphaFoldDB" id="A0A3B0TQK1"/>
<protein>
    <recommendedName>
        <fullName evidence="2">Ketopantoate reductase C-terminal domain-containing protein</fullName>
    </recommendedName>
</protein>
<dbReference type="EMBL" id="UOEK01000562">
    <property type="protein sequence ID" value="VAW09346.1"/>
    <property type="molecule type" value="Genomic_DNA"/>
</dbReference>
<name>A0A3B0TQK1_9ZZZZ</name>
<gene>
    <name evidence="1" type="ORF">MNBD_ACTINO02-562</name>
</gene>
<proteinExistence type="predicted"/>
<feature type="non-terminal residue" evidence="1">
    <location>
        <position position="1"/>
    </location>
</feature>
<evidence type="ECO:0000313" key="1">
    <source>
        <dbReference type="EMBL" id="VAW09346.1"/>
    </source>
</evidence>
<evidence type="ECO:0008006" key="2">
    <source>
        <dbReference type="Google" id="ProtNLM"/>
    </source>
</evidence>
<accession>A0A3B0TQK1</accession>
<sequence length="196" mass="21244">ALASLPMQWRTRACLVQNELLPRSWEEYNLVDPTVAVVWFEKKPGTPVNPIIPTPIAGPAAELLVAGLRNVGIPARTVSAHEQVAEMVRKNLYILVANIAGLEVGGNVGDLWTAHNTLARAVGDEVLAVQSWLVGESLAEDRLYDGMVEAFNADPGHGTTGRSAPARLERVIRHAREAGLDTPTLDRLQETFGRNA</sequence>
<organism evidence="1">
    <name type="scientific">hydrothermal vent metagenome</name>
    <dbReference type="NCBI Taxonomy" id="652676"/>
    <lineage>
        <taxon>unclassified sequences</taxon>
        <taxon>metagenomes</taxon>
        <taxon>ecological metagenomes</taxon>
    </lineage>
</organism>